<evidence type="ECO:0000256" key="1">
    <source>
        <dbReference type="ARBA" id="ARBA00009437"/>
    </source>
</evidence>
<evidence type="ECO:0000256" key="3">
    <source>
        <dbReference type="ARBA" id="ARBA00023125"/>
    </source>
</evidence>
<comment type="similarity">
    <text evidence="1">Belongs to the LysR transcriptional regulatory family.</text>
</comment>
<gene>
    <name evidence="6" type="ORF">METZ01_LOCUS476305</name>
</gene>
<name>A0A383BUA8_9ZZZZ</name>
<dbReference type="PANTHER" id="PTHR30126">
    <property type="entry name" value="HTH-TYPE TRANSCRIPTIONAL REGULATOR"/>
    <property type="match status" value="1"/>
</dbReference>
<sequence length="244" mass="27419">SEFGITLFDRIKRPIQLTSEGTGFLSLITPIVESVDSLKIQMDYPDRKGAFVVGAYPDLALHHLPETIREFTAEYPDVHLRLVARPYMQLIQMVKSGEVDLALCSPPSSDESSLVFNELFQYNVVLMTPPGHELLKEHPIRLKDTSSWPLILAGPESQTRRRVEQALKDEAITYNIVLEMDNTELIKRYVEIGMGVAIGADFTLHPEDHHKLGVTRLDHIFSKSTIGICTLRGKFMGRAVGSFV</sequence>
<dbReference type="Gene3D" id="3.40.190.10">
    <property type="entry name" value="Periplasmic binding protein-like II"/>
    <property type="match status" value="2"/>
</dbReference>
<proteinExistence type="inferred from homology"/>
<keyword evidence="4" id="KW-0804">Transcription</keyword>
<feature type="domain" description="HTH lysR-type" evidence="5">
    <location>
        <begin position="1"/>
        <end position="18"/>
    </location>
</feature>
<dbReference type="EMBL" id="UINC01203276">
    <property type="protein sequence ID" value="SVE23451.1"/>
    <property type="molecule type" value="Genomic_DNA"/>
</dbReference>
<dbReference type="Pfam" id="PF03466">
    <property type="entry name" value="LysR_substrate"/>
    <property type="match status" value="1"/>
</dbReference>
<evidence type="ECO:0000256" key="2">
    <source>
        <dbReference type="ARBA" id="ARBA00023015"/>
    </source>
</evidence>
<protein>
    <recommendedName>
        <fullName evidence="5">HTH lysR-type domain-containing protein</fullName>
    </recommendedName>
</protein>
<feature type="non-terminal residue" evidence="6">
    <location>
        <position position="1"/>
    </location>
</feature>
<dbReference type="CDD" id="cd05466">
    <property type="entry name" value="PBP2_LTTR_substrate"/>
    <property type="match status" value="1"/>
</dbReference>
<evidence type="ECO:0000256" key="4">
    <source>
        <dbReference type="ARBA" id="ARBA00023163"/>
    </source>
</evidence>
<reference evidence="6" key="1">
    <citation type="submission" date="2018-05" db="EMBL/GenBank/DDBJ databases">
        <authorList>
            <person name="Lanie J.A."/>
            <person name="Ng W.-L."/>
            <person name="Kazmierczak K.M."/>
            <person name="Andrzejewski T.M."/>
            <person name="Davidsen T.M."/>
            <person name="Wayne K.J."/>
            <person name="Tettelin H."/>
            <person name="Glass J.I."/>
            <person name="Rusch D."/>
            <person name="Podicherti R."/>
            <person name="Tsui H.-C.T."/>
            <person name="Winkler M.E."/>
        </authorList>
    </citation>
    <scope>NUCLEOTIDE SEQUENCE</scope>
</reference>
<dbReference type="SUPFAM" id="SSF53850">
    <property type="entry name" value="Periplasmic binding protein-like II"/>
    <property type="match status" value="1"/>
</dbReference>
<evidence type="ECO:0000259" key="5">
    <source>
        <dbReference type="PROSITE" id="PS50931"/>
    </source>
</evidence>
<dbReference type="GO" id="GO:0003677">
    <property type="term" value="F:DNA binding"/>
    <property type="evidence" value="ECO:0007669"/>
    <property type="project" value="UniProtKB-KW"/>
</dbReference>
<feature type="non-terminal residue" evidence="6">
    <location>
        <position position="244"/>
    </location>
</feature>
<keyword evidence="2" id="KW-0805">Transcription regulation</keyword>
<dbReference type="GO" id="GO:0003700">
    <property type="term" value="F:DNA-binding transcription factor activity"/>
    <property type="evidence" value="ECO:0007669"/>
    <property type="project" value="InterPro"/>
</dbReference>
<dbReference type="PROSITE" id="PS50931">
    <property type="entry name" value="HTH_LYSR"/>
    <property type="match status" value="1"/>
</dbReference>
<dbReference type="InterPro" id="IPR005119">
    <property type="entry name" value="LysR_subst-bd"/>
</dbReference>
<dbReference type="InterPro" id="IPR000847">
    <property type="entry name" value="LysR_HTH_N"/>
</dbReference>
<dbReference type="AlphaFoldDB" id="A0A383BUA8"/>
<accession>A0A383BUA8</accession>
<evidence type="ECO:0000313" key="6">
    <source>
        <dbReference type="EMBL" id="SVE23451.1"/>
    </source>
</evidence>
<organism evidence="6">
    <name type="scientific">marine metagenome</name>
    <dbReference type="NCBI Taxonomy" id="408172"/>
    <lineage>
        <taxon>unclassified sequences</taxon>
        <taxon>metagenomes</taxon>
        <taxon>ecological metagenomes</taxon>
    </lineage>
</organism>
<keyword evidence="3" id="KW-0238">DNA-binding</keyword>